<protein>
    <submittedName>
        <fullName evidence="6">ATP-binding cassette domain-containing protein</fullName>
    </submittedName>
</protein>
<feature type="domain" description="ABC transporter" evidence="5">
    <location>
        <begin position="1"/>
        <end position="229"/>
    </location>
</feature>
<dbReference type="InterPro" id="IPR050153">
    <property type="entry name" value="Metal_Ion_Import_ABC"/>
</dbReference>
<evidence type="ECO:0000259" key="5">
    <source>
        <dbReference type="PROSITE" id="PS50893"/>
    </source>
</evidence>
<dbReference type="PANTHER" id="PTHR42734">
    <property type="entry name" value="METAL TRANSPORT SYSTEM ATP-BINDING PROTEIN TM_0124-RELATED"/>
    <property type="match status" value="1"/>
</dbReference>
<evidence type="ECO:0000256" key="2">
    <source>
        <dbReference type="ARBA" id="ARBA00022448"/>
    </source>
</evidence>
<keyword evidence="3" id="KW-0547">Nucleotide-binding</keyword>
<dbReference type="GO" id="GO:0016887">
    <property type="term" value="F:ATP hydrolysis activity"/>
    <property type="evidence" value="ECO:0007669"/>
    <property type="project" value="InterPro"/>
</dbReference>
<comment type="similarity">
    <text evidence="1">Belongs to the ABC transporter superfamily.</text>
</comment>
<sequence>MSLLSIENLSIGFKKALVKDINLELEKGKLIFLLGENGSGKSTFMKTLFKIIPPFAGQIKYRGKDIQEINAKLWSQTLSAVFSRIGVVPMIPVNELIEIGASQPDVELKSNVIQLLEIEHLLDKYANEISDGQLQKVMIARALLQNTDFVFFDEPTAHLDFKSKSHVFQLLRNLVDSTEKTFIVITHEILYALEMADEIWYINEGKLYKGSSKEIDAKFQLREQILNLKQNES</sequence>
<dbReference type="AlphaFoldDB" id="A0A9X4RX91"/>
<keyword evidence="2" id="KW-0813">Transport</keyword>
<evidence type="ECO:0000256" key="4">
    <source>
        <dbReference type="ARBA" id="ARBA00022840"/>
    </source>
</evidence>
<dbReference type="GO" id="GO:0005524">
    <property type="term" value="F:ATP binding"/>
    <property type="evidence" value="ECO:0007669"/>
    <property type="project" value="UniProtKB-KW"/>
</dbReference>
<dbReference type="InterPro" id="IPR003439">
    <property type="entry name" value="ABC_transporter-like_ATP-bd"/>
</dbReference>
<keyword evidence="4 6" id="KW-0067">ATP-binding</keyword>
<proteinExistence type="inferred from homology"/>
<evidence type="ECO:0000313" key="6">
    <source>
        <dbReference type="EMBL" id="MDG4946617.1"/>
    </source>
</evidence>
<accession>A0A9X4RX91</accession>
<dbReference type="EMBL" id="JANCMU010000005">
    <property type="protein sequence ID" value="MDG4946617.1"/>
    <property type="molecule type" value="Genomic_DNA"/>
</dbReference>
<dbReference type="Gene3D" id="3.40.50.300">
    <property type="entry name" value="P-loop containing nucleotide triphosphate hydrolases"/>
    <property type="match status" value="1"/>
</dbReference>
<dbReference type="InterPro" id="IPR003593">
    <property type="entry name" value="AAA+_ATPase"/>
</dbReference>
<dbReference type="PANTHER" id="PTHR42734:SF6">
    <property type="entry name" value="MOLYBDATE IMPORT ATP-BINDING PROTEIN MOLC"/>
    <property type="match status" value="1"/>
</dbReference>
<dbReference type="InterPro" id="IPR027417">
    <property type="entry name" value="P-loop_NTPase"/>
</dbReference>
<evidence type="ECO:0000256" key="3">
    <source>
        <dbReference type="ARBA" id="ARBA00022741"/>
    </source>
</evidence>
<reference evidence="6" key="1">
    <citation type="submission" date="2022-07" db="EMBL/GenBank/DDBJ databases">
        <title>Description and genome-wide analysis of Profundicola chukchiensis gen. nov., sp. nov., marine bacteria isolated from bottom sediments of the Chukchi Sea.</title>
        <authorList>
            <person name="Romanenko L."/>
            <person name="Otstavnykh N."/>
            <person name="Kurilenko V."/>
            <person name="Eremeev V."/>
            <person name="Velansky P."/>
            <person name="Mikhailov V."/>
            <person name="Isaeva M."/>
        </authorList>
    </citation>
    <scope>NUCLEOTIDE SEQUENCE</scope>
    <source>
        <strain evidence="6">KMM 9713</strain>
    </source>
</reference>
<comment type="caution">
    <text evidence="6">The sequence shown here is derived from an EMBL/GenBank/DDBJ whole genome shotgun (WGS) entry which is preliminary data.</text>
</comment>
<dbReference type="Pfam" id="PF00005">
    <property type="entry name" value="ABC_tran"/>
    <property type="match status" value="1"/>
</dbReference>
<organism evidence="6 7">
    <name type="scientific">Profundicola chukchiensis</name>
    <dbReference type="NCBI Taxonomy" id="2961959"/>
    <lineage>
        <taxon>Bacteria</taxon>
        <taxon>Pseudomonadati</taxon>
        <taxon>Bacteroidota</taxon>
        <taxon>Flavobacteriia</taxon>
        <taxon>Flavobacteriales</taxon>
        <taxon>Weeksellaceae</taxon>
        <taxon>Profundicola</taxon>
    </lineage>
</organism>
<evidence type="ECO:0000313" key="7">
    <source>
        <dbReference type="Proteomes" id="UP001152599"/>
    </source>
</evidence>
<keyword evidence="7" id="KW-1185">Reference proteome</keyword>
<name>A0A9X4RX91_9FLAO</name>
<dbReference type="SUPFAM" id="SSF52540">
    <property type="entry name" value="P-loop containing nucleoside triphosphate hydrolases"/>
    <property type="match status" value="1"/>
</dbReference>
<dbReference type="PROSITE" id="PS50893">
    <property type="entry name" value="ABC_TRANSPORTER_2"/>
    <property type="match status" value="1"/>
</dbReference>
<dbReference type="Proteomes" id="UP001152599">
    <property type="component" value="Unassembled WGS sequence"/>
</dbReference>
<dbReference type="CDD" id="cd03214">
    <property type="entry name" value="ABC_Iron-Siderophores_B12_Hemin"/>
    <property type="match status" value="1"/>
</dbReference>
<dbReference type="SMART" id="SM00382">
    <property type="entry name" value="AAA"/>
    <property type="match status" value="1"/>
</dbReference>
<evidence type="ECO:0000256" key="1">
    <source>
        <dbReference type="ARBA" id="ARBA00005417"/>
    </source>
</evidence>
<dbReference type="RefSeq" id="WP_304420975.1">
    <property type="nucleotide sequence ID" value="NZ_JANCMU010000005.1"/>
</dbReference>
<gene>
    <name evidence="6" type="ORF">NMK71_09335</name>
</gene>